<feature type="non-terminal residue" evidence="4">
    <location>
        <position position="800"/>
    </location>
</feature>
<dbReference type="OrthoDB" id="441971at2759"/>
<dbReference type="InterPro" id="IPR001584">
    <property type="entry name" value="Integrase_cat-core"/>
</dbReference>
<evidence type="ECO:0000256" key="1">
    <source>
        <dbReference type="ARBA" id="ARBA00012493"/>
    </source>
</evidence>
<dbReference type="GO" id="GO:0003964">
    <property type="term" value="F:RNA-directed DNA polymerase activity"/>
    <property type="evidence" value="ECO:0007669"/>
    <property type="project" value="UniProtKB-EC"/>
</dbReference>
<dbReference type="InterPro" id="IPR050951">
    <property type="entry name" value="Retrovirus_Pol_polyprotein"/>
</dbReference>
<dbReference type="AlphaFoldDB" id="A0A443QCY5"/>
<dbReference type="SUPFAM" id="SSF50630">
    <property type="entry name" value="Acid proteases"/>
    <property type="match status" value="1"/>
</dbReference>
<dbReference type="STRING" id="1965070.A0A443QCY5"/>
<dbReference type="InterPro" id="IPR041588">
    <property type="entry name" value="Integrase_H2C2"/>
</dbReference>
<proteinExistence type="predicted"/>
<dbReference type="Gene3D" id="3.30.420.10">
    <property type="entry name" value="Ribonuclease H-like superfamily/Ribonuclease H"/>
    <property type="match status" value="1"/>
</dbReference>
<dbReference type="EMBL" id="NCKU01010313">
    <property type="protein sequence ID" value="RWS00875.1"/>
    <property type="molecule type" value="Genomic_DNA"/>
</dbReference>
<dbReference type="GO" id="GO:0004519">
    <property type="term" value="F:endonuclease activity"/>
    <property type="evidence" value="ECO:0007669"/>
    <property type="project" value="UniProtKB-KW"/>
</dbReference>
<evidence type="ECO:0000259" key="3">
    <source>
        <dbReference type="PROSITE" id="PS50994"/>
    </source>
</evidence>
<keyword evidence="5" id="KW-1185">Reference proteome</keyword>
<dbReference type="PANTHER" id="PTHR37984">
    <property type="entry name" value="PROTEIN CBG26694"/>
    <property type="match status" value="1"/>
</dbReference>
<name>A0A443QCY5_9ACAR</name>
<dbReference type="Proteomes" id="UP000285301">
    <property type="component" value="Unassembled WGS sequence"/>
</dbReference>
<dbReference type="InterPro" id="IPR012337">
    <property type="entry name" value="RNaseH-like_sf"/>
</dbReference>
<dbReference type="SUPFAM" id="SSF53098">
    <property type="entry name" value="Ribonuclease H-like"/>
    <property type="match status" value="1"/>
</dbReference>
<dbReference type="PROSITE" id="PS50994">
    <property type="entry name" value="INTEGRASE"/>
    <property type="match status" value="1"/>
</dbReference>
<sequence length="800" mass="90616">MAEPIKIQKFDGTDVSPNIEIWFNLFEVAVAELSGDRAKVTALMQFLSGKALEYFGLNIAPRISDITLAKAREIIVDRFGITAASPLITAQRMRHNRGTPIKDYFDEKLALLQKTPLDEKERVAQLTEGVGLEFRTALHSADCETAEKWLRVATKIESDLNLRRKPQHSESTAANCTIHHCRDSMQPQQPKSKSKPRTACKFCLALGQQIFHWHNECPNRNRHYQRPSPNRDRRQENRSPQPQQLPQNSSTVVSHNANAASHNLAFEKFIKIPVMVERSLTVAIIDTASTANIISFDLARMARLRIERKFIGIHTTGGGYTEAVGTTSFMLKIENMKRRVKALVLKKSDYSLLLGVEIGRSFPLMVDMRSRQASLAQQPHQQQPQAQPRRFTRVNLRGQEAPEATHACHLSIATEVNKLLDEFSDVFDKKNEPPGCYDKELFRINLKTDKPIAKRPYRHPPQKRAEINHPKKLSRNRRDHQEVPRRFTAPGANTTLKHIRMHWIWPKMTKQIRQYVRTCHTCQMIKPANTAPYGHLQPISTPNMPMQLLAIDTIVMGSAASGTRAKYIILAIDHHSRYVWAVASSKNTTEVACKLLDGIFTNYGTPKALISDNGTNFTSSQFGSFLKRHNVKHHFTSAYHPQANGLNEKANGTIVAKLKIAQSHSVKKWSSLLDEVVNCYNNTKHTVTGFSPSLLLHGKDRDQKASASELIAIRNHAKQRSDNFKLRKKLEFDKRRKALIISPGSLVKRRIPENHPSKTKLSATYDGPFEIIAQTSPVNFRIRKQDSGPELNVHASQIEP</sequence>
<dbReference type="InterPro" id="IPR024650">
    <property type="entry name" value="Peptidase_A2B"/>
</dbReference>
<dbReference type="InterPro" id="IPR036397">
    <property type="entry name" value="RNaseH_sf"/>
</dbReference>
<dbReference type="Pfam" id="PF17921">
    <property type="entry name" value="Integrase_H2C2"/>
    <property type="match status" value="1"/>
</dbReference>
<organism evidence="4 5">
    <name type="scientific">Dinothrombium tinctorium</name>
    <dbReference type="NCBI Taxonomy" id="1965070"/>
    <lineage>
        <taxon>Eukaryota</taxon>
        <taxon>Metazoa</taxon>
        <taxon>Ecdysozoa</taxon>
        <taxon>Arthropoda</taxon>
        <taxon>Chelicerata</taxon>
        <taxon>Arachnida</taxon>
        <taxon>Acari</taxon>
        <taxon>Acariformes</taxon>
        <taxon>Trombidiformes</taxon>
        <taxon>Prostigmata</taxon>
        <taxon>Anystina</taxon>
        <taxon>Parasitengona</taxon>
        <taxon>Trombidioidea</taxon>
        <taxon>Trombidiidae</taxon>
        <taxon>Dinothrombium</taxon>
    </lineage>
</organism>
<evidence type="ECO:0000313" key="5">
    <source>
        <dbReference type="Proteomes" id="UP000285301"/>
    </source>
</evidence>
<dbReference type="InterPro" id="IPR021109">
    <property type="entry name" value="Peptidase_aspartic_dom_sf"/>
</dbReference>
<evidence type="ECO:0000256" key="2">
    <source>
        <dbReference type="SAM" id="MobiDB-lite"/>
    </source>
</evidence>
<accession>A0A443QCY5</accession>
<comment type="caution">
    <text evidence="4">The sequence shown here is derived from an EMBL/GenBank/DDBJ whole genome shotgun (WGS) entry which is preliminary data.</text>
</comment>
<dbReference type="GO" id="GO:0003676">
    <property type="term" value="F:nucleic acid binding"/>
    <property type="evidence" value="ECO:0007669"/>
    <property type="project" value="InterPro"/>
</dbReference>
<dbReference type="GO" id="GO:0015074">
    <property type="term" value="P:DNA integration"/>
    <property type="evidence" value="ECO:0007669"/>
    <property type="project" value="InterPro"/>
</dbReference>
<evidence type="ECO:0000313" key="4">
    <source>
        <dbReference type="EMBL" id="RWS00875.1"/>
    </source>
</evidence>
<dbReference type="PANTHER" id="PTHR37984:SF15">
    <property type="entry name" value="INTEGRASE CATALYTIC DOMAIN-CONTAINING PROTEIN"/>
    <property type="match status" value="1"/>
</dbReference>
<feature type="region of interest" description="Disordered" evidence="2">
    <location>
        <begin position="218"/>
        <end position="254"/>
    </location>
</feature>
<protein>
    <recommendedName>
        <fullName evidence="1">RNA-directed DNA polymerase</fullName>
        <ecNumber evidence="1">2.7.7.49</ecNumber>
    </recommendedName>
</protein>
<dbReference type="Pfam" id="PF12384">
    <property type="entry name" value="Peptidase_A2B"/>
    <property type="match status" value="1"/>
</dbReference>
<reference evidence="4 5" key="1">
    <citation type="journal article" date="2018" name="Gigascience">
        <title>Genomes of trombidid mites reveal novel predicted allergens and laterally-transferred genes associated with secondary metabolism.</title>
        <authorList>
            <person name="Dong X."/>
            <person name="Chaisiri K."/>
            <person name="Xia D."/>
            <person name="Armstrong S.D."/>
            <person name="Fang Y."/>
            <person name="Donnelly M.J."/>
            <person name="Kadowaki T."/>
            <person name="McGarry J.W."/>
            <person name="Darby A.C."/>
            <person name="Makepeace B.L."/>
        </authorList>
    </citation>
    <scope>NUCLEOTIDE SEQUENCE [LARGE SCALE GENOMIC DNA]</scope>
    <source>
        <strain evidence="4">UoL-WK</strain>
    </source>
</reference>
<feature type="compositionally biased region" description="Low complexity" evidence="2">
    <location>
        <begin position="239"/>
        <end position="254"/>
    </location>
</feature>
<feature type="domain" description="Integrase catalytic" evidence="3">
    <location>
        <begin position="541"/>
        <end position="700"/>
    </location>
</feature>
<dbReference type="Gene3D" id="2.40.70.10">
    <property type="entry name" value="Acid Proteases"/>
    <property type="match status" value="1"/>
</dbReference>
<dbReference type="EC" id="2.7.7.49" evidence="1"/>
<gene>
    <name evidence="4" type="ORF">B4U79_16805</name>
</gene>
<dbReference type="Pfam" id="PF00665">
    <property type="entry name" value="rve"/>
    <property type="match status" value="1"/>
</dbReference>
<dbReference type="Gene3D" id="1.10.340.70">
    <property type="match status" value="1"/>
</dbReference>